<sequence length="295" mass="32311">MNNAATATAAQSATPSAFESATLFAPTDAEHSDVRMRDRIAGQDDIEEVLSHQSETRARGRLSRIFGISPISAIGMPWYNSALGEVEVGEELAKLPEGWFYFHALPIGLKSPDIDHVVVGPGGVFVITSRRHRGRKITVDRSDVLVNREVSQHVSRAVADSLRLEKMLAFNGFTGFAVRPVIAVVEAREITYKEHPTRFDLRDGHSLASWLRKRPELLSPAKVAEIVAKLDEPVRWRKGIVPEATLLNDFEQLRAEVERAANVQRIWVLSGLAAAVGVVALSIPTLAGILAPIFG</sequence>
<dbReference type="InterPro" id="IPR011528">
    <property type="entry name" value="NERD"/>
</dbReference>
<keyword evidence="1" id="KW-0812">Transmembrane</keyword>
<name>A0A4S4FSR0_9MICO</name>
<keyword evidence="1" id="KW-0472">Membrane</keyword>
<feature type="transmembrane region" description="Helical" evidence="1">
    <location>
        <begin position="266"/>
        <end position="294"/>
    </location>
</feature>
<dbReference type="EMBL" id="SSSM01000001">
    <property type="protein sequence ID" value="THG33341.1"/>
    <property type="molecule type" value="Genomic_DNA"/>
</dbReference>
<keyword evidence="4" id="KW-1185">Reference proteome</keyword>
<comment type="caution">
    <text evidence="3">The sequence shown here is derived from an EMBL/GenBank/DDBJ whole genome shotgun (WGS) entry which is preliminary data.</text>
</comment>
<organism evidence="3 4">
    <name type="scientific">Naasia lichenicola</name>
    <dbReference type="NCBI Taxonomy" id="2565933"/>
    <lineage>
        <taxon>Bacteria</taxon>
        <taxon>Bacillati</taxon>
        <taxon>Actinomycetota</taxon>
        <taxon>Actinomycetes</taxon>
        <taxon>Micrococcales</taxon>
        <taxon>Microbacteriaceae</taxon>
        <taxon>Naasia</taxon>
    </lineage>
</organism>
<evidence type="ECO:0000259" key="2">
    <source>
        <dbReference type="PROSITE" id="PS50965"/>
    </source>
</evidence>
<feature type="domain" description="NERD" evidence="2">
    <location>
        <begin position="80"/>
        <end position="177"/>
    </location>
</feature>
<dbReference type="AlphaFoldDB" id="A0A4S4FSR0"/>
<dbReference type="PROSITE" id="PS50965">
    <property type="entry name" value="NERD"/>
    <property type="match status" value="1"/>
</dbReference>
<evidence type="ECO:0000256" key="1">
    <source>
        <dbReference type="SAM" id="Phobius"/>
    </source>
</evidence>
<keyword evidence="1" id="KW-1133">Transmembrane helix</keyword>
<reference evidence="3 4" key="1">
    <citation type="submission" date="2019-04" db="EMBL/GenBank/DDBJ databases">
        <authorList>
            <person name="Jiang L."/>
        </authorList>
    </citation>
    <scope>NUCLEOTIDE SEQUENCE [LARGE SCALE GENOMIC DNA]</scope>
    <source>
        <strain evidence="3 4">YIM 131853</strain>
    </source>
</reference>
<protein>
    <recommendedName>
        <fullName evidence="2">NERD domain-containing protein</fullName>
    </recommendedName>
</protein>
<dbReference type="RefSeq" id="WP_136426123.1">
    <property type="nucleotide sequence ID" value="NZ_SSSM01000001.1"/>
</dbReference>
<evidence type="ECO:0000313" key="3">
    <source>
        <dbReference type="EMBL" id="THG33341.1"/>
    </source>
</evidence>
<accession>A0A4S4FSR0</accession>
<dbReference type="Proteomes" id="UP000309133">
    <property type="component" value="Unassembled WGS sequence"/>
</dbReference>
<dbReference type="OrthoDB" id="5793358at2"/>
<gene>
    <name evidence="3" type="ORF">E6C64_03025</name>
</gene>
<evidence type="ECO:0000313" key="4">
    <source>
        <dbReference type="Proteomes" id="UP000309133"/>
    </source>
</evidence>
<dbReference type="Pfam" id="PF08378">
    <property type="entry name" value="NERD"/>
    <property type="match status" value="1"/>
</dbReference>
<proteinExistence type="predicted"/>